<gene>
    <name evidence="1" type="ORF">F8M41_019871</name>
</gene>
<dbReference type="PANTHER" id="PTHR37475:SF1">
    <property type="entry name" value="ZYGOTE-SPECIFIC PROTEIN"/>
    <property type="match status" value="1"/>
</dbReference>
<reference evidence="1 2" key="1">
    <citation type="journal article" date="2019" name="Environ. Microbiol.">
        <title>At the nexus of three kingdoms: the genome of the mycorrhizal fungus Gigaspora margarita provides insights into plant, endobacterial and fungal interactions.</title>
        <authorList>
            <person name="Venice F."/>
            <person name="Ghignone S."/>
            <person name="Salvioli di Fossalunga A."/>
            <person name="Amselem J."/>
            <person name="Novero M."/>
            <person name="Xianan X."/>
            <person name="Sedzielewska Toro K."/>
            <person name="Morin E."/>
            <person name="Lipzen A."/>
            <person name="Grigoriev I.V."/>
            <person name="Henrissat B."/>
            <person name="Martin F.M."/>
            <person name="Bonfante P."/>
        </authorList>
    </citation>
    <scope>NUCLEOTIDE SEQUENCE [LARGE SCALE GENOMIC DNA]</scope>
    <source>
        <strain evidence="1 2">BEG34</strain>
    </source>
</reference>
<proteinExistence type="predicted"/>
<sequence length="77" mass="7492">MSKKLIATIFVLLVLISSITEAGPLCQAACCAVLTQCNIAAVSVVGIVTAGIGAPLAVLACNAAYGACIAVCAASPL</sequence>
<accession>A0A8H4EK67</accession>
<organism evidence="1 2">
    <name type="scientific">Gigaspora margarita</name>
    <dbReference type="NCBI Taxonomy" id="4874"/>
    <lineage>
        <taxon>Eukaryota</taxon>
        <taxon>Fungi</taxon>
        <taxon>Fungi incertae sedis</taxon>
        <taxon>Mucoromycota</taxon>
        <taxon>Glomeromycotina</taxon>
        <taxon>Glomeromycetes</taxon>
        <taxon>Diversisporales</taxon>
        <taxon>Gigasporaceae</taxon>
        <taxon>Gigaspora</taxon>
    </lineage>
</organism>
<protein>
    <submittedName>
        <fullName evidence="1">Uncharacterized protein</fullName>
    </submittedName>
</protein>
<dbReference type="AlphaFoldDB" id="A0A8H4EK67"/>
<dbReference type="PANTHER" id="PTHR37475">
    <property type="entry name" value="ZYGOTE-SPECIFIC CLASS V COPY B GENE PROTEIN"/>
    <property type="match status" value="1"/>
</dbReference>
<keyword evidence="2" id="KW-1185">Reference proteome</keyword>
<name>A0A8H4EK67_GIGMA</name>
<dbReference type="Proteomes" id="UP000439903">
    <property type="component" value="Unassembled WGS sequence"/>
</dbReference>
<evidence type="ECO:0000313" key="2">
    <source>
        <dbReference type="Proteomes" id="UP000439903"/>
    </source>
</evidence>
<comment type="caution">
    <text evidence="1">The sequence shown here is derived from an EMBL/GenBank/DDBJ whole genome shotgun (WGS) entry which is preliminary data.</text>
</comment>
<evidence type="ECO:0000313" key="1">
    <source>
        <dbReference type="EMBL" id="KAF0501944.1"/>
    </source>
</evidence>
<dbReference type="EMBL" id="WTPW01000529">
    <property type="protein sequence ID" value="KAF0501944.1"/>
    <property type="molecule type" value="Genomic_DNA"/>
</dbReference>